<dbReference type="AlphaFoldDB" id="A0A7W4W8R3"/>
<evidence type="ECO:0000313" key="1">
    <source>
        <dbReference type="EMBL" id="MBB3059719.1"/>
    </source>
</evidence>
<organism evidence="1 2">
    <name type="scientific">Microbulbifer rhizosphaerae</name>
    <dbReference type="NCBI Taxonomy" id="1562603"/>
    <lineage>
        <taxon>Bacteria</taxon>
        <taxon>Pseudomonadati</taxon>
        <taxon>Pseudomonadota</taxon>
        <taxon>Gammaproteobacteria</taxon>
        <taxon>Cellvibrionales</taxon>
        <taxon>Microbulbiferaceae</taxon>
        <taxon>Microbulbifer</taxon>
    </lineage>
</organism>
<keyword evidence="2" id="KW-1185">Reference proteome</keyword>
<accession>A0A7W4W8R3</accession>
<comment type="caution">
    <text evidence="1">The sequence shown here is derived from an EMBL/GenBank/DDBJ whole genome shotgun (WGS) entry which is preliminary data.</text>
</comment>
<gene>
    <name evidence="1" type="ORF">FHS09_000527</name>
</gene>
<proteinExistence type="predicted"/>
<sequence>MIQPTPMLSSPRAFIKRVRDIATDSFNVAIPPLESCRSGRVLMSQVWQALERGELHHGPTSEEDGSVSGVLQVLTAGLPIYVTVSITPEGNQLLVRFVEEG</sequence>
<reference evidence="1 2" key="1">
    <citation type="submission" date="2020-08" db="EMBL/GenBank/DDBJ databases">
        <title>Genomic Encyclopedia of Type Strains, Phase III (KMG-III): the genomes of soil and plant-associated and newly described type strains.</title>
        <authorList>
            <person name="Whitman W."/>
        </authorList>
    </citation>
    <scope>NUCLEOTIDE SEQUENCE [LARGE SCALE GENOMIC DNA]</scope>
    <source>
        <strain evidence="1 2">CECT 8799</strain>
    </source>
</reference>
<dbReference type="Proteomes" id="UP000535937">
    <property type="component" value="Unassembled WGS sequence"/>
</dbReference>
<name>A0A7W4W8R3_9GAMM</name>
<dbReference type="EMBL" id="JACHWZ010000002">
    <property type="protein sequence ID" value="MBB3059719.1"/>
    <property type="molecule type" value="Genomic_DNA"/>
</dbReference>
<evidence type="ECO:0000313" key="2">
    <source>
        <dbReference type="Proteomes" id="UP000535937"/>
    </source>
</evidence>
<protein>
    <submittedName>
        <fullName evidence="1">Uncharacterized protein</fullName>
    </submittedName>
</protein>
<dbReference type="RefSeq" id="WP_183456405.1">
    <property type="nucleotide sequence ID" value="NZ_JACHWZ010000002.1"/>
</dbReference>